<sequence length="479" mass="53192">MTLSQASLEEKARALLSEPAALAGHSLDTWARMPRAEIESLQLEALKQRFAQLRDRIPMLKKLADAQGVERVEQVDDVVPLLFEHTVYKSYPPSLLEKRNFAQINKWLGKLVTPEIAEKLAAADVSGCEGLDDWFERMDKAVPELRMSHTSGTSGTVSFLPQSVNEWRKACQVRKMYIWGMAGPDTPDPDLHTVYPYYRAGYLSHVRANDFLIEALLPSEANFHPAYPSTLSSDVLHLGAKIRAAQAKGTLDRLEITPTMKAKKLAFDKLQAEMPQHLAAFFERATHELRGKRVYIGATWNLLHGMAKAGLERGLEGVFAPDSYITTTGGAKGVVQPQGWREDVLRFTGAKVLNETYAMSETPSGSHARCEHGHYHFAHTVIPFLLDPETSKPLPRTGRQTGRAGFLDLGADTRWGGFITGDEITVEWDKPCACGRHSAYVAAPIQRYSDKNGGDDKITCAATEDSHREAMDFLTTLES</sequence>
<organism evidence="2 3">
    <name type="scientific">Variovorax robiniae</name>
    <dbReference type="NCBI Taxonomy" id="1836199"/>
    <lineage>
        <taxon>Bacteria</taxon>
        <taxon>Pseudomonadati</taxon>
        <taxon>Pseudomonadota</taxon>
        <taxon>Betaproteobacteria</taxon>
        <taxon>Burkholderiales</taxon>
        <taxon>Comamonadaceae</taxon>
        <taxon>Variovorax</taxon>
    </lineage>
</organism>
<keyword evidence="1" id="KW-0175">Coiled coil</keyword>
<feature type="coiled-coil region" evidence="1">
    <location>
        <begin position="36"/>
        <end position="63"/>
    </location>
</feature>
<evidence type="ECO:0000313" key="3">
    <source>
        <dbReference type="Proteomes" id="UP001367030"/>
    </source>
</evidence>
<reference evidence="2 3" key="1">
    <citation type="submission" date="2024-03" db="EMBL/GenBank/DDBJ databases">
        <title>Novel species of the genus Variovorax.</title>
        <authorList>
            <person name="Liu Q."/>
            <person name="Xin Y.-H."/>
        </authorList>
    </citation>
    <scope>NUCLEOTIDE SEQUENCE [LARGE SCALE GENOMIC DNA]</scope>
    <source>
        <strain evidence="2 3">KACC 18901</strain>
    </source>
</reference>
<dbReference type="Gene3D" id="3.40.50.12780">
    <property type="entry name" value="N-terminal domain of ligase-like"/>
    <property type="match status" value="1"/>
</dbReference>
<name>A0ABU8XFZ5_9BURK</name>
<dbReference type="InterPro" id="IPR042099">
    <property type="entry name" value="ANL_N_sf"/>
</dbReference>
<dbReference type="RefSeq" id="WP_340338860.1">
    <property type="nucleotide sequence ID" value="NZ_JBBKZS010000020.1"/>
</dbReference>
<dbReference type="Proteomes" id="UP001367030">
    <property type="component" value="Unassembled WGS sequence"/>
</dbReference>
<evidence type="ECO:0000313" key="2">
    <source>
        <dbReference type="EMBL" id="MEJ8858806.1"/>
    </source>
</evidence>
<evidence type="ECO:0008006" key="4">
    <source>
        <dbReference type="Google" id="ProtNLM"/>
    </source>
</evidence>
<accession>A0ABU8XFZ5</accession>
<protein>
    <recommendedName>
        <fullName evidence="4">Acyl-protein synthetase LuxE domain-containing protein</fullName>
    </recommendedName>
</protein>
<gene>
    <name evidence="2" type="ORF">WKW79_29830</name>
</gene>
<dbReference type="EMBL" id="JBBKZS010000020">
    <property type="protein sequence ID" value="MEJ8858806.1"/>
    <property type="molecule type" value="Genomic_DNA"/>
</dbReference>
<proteinExistence type="predicted"/>
<keyword evidence="3" id="KW-1185">Reference proteome</keyword>
<comment type="caution">
    <text evidence="2">The sequence shown here is derived from an EMBL/GenBank/DDBJ whole genome shotgun (WGS) entry which is preliminary data.</text>
</comment>
<evidence type="ECO:0000256" key="1">
    <source>
        <dbReference type="SAM" id="Coils"/>
    </source>
</evidence>